<keyword evidence="3" id="KW-1185">Reference proteome</keyword>
<dbReference type="InterPro" id="IPR000182">
    <property type="entry name" value="GNAT_dom"/>
</dbReference>
<dbReference type="Pfam" id="PF00583">
    <property type="entry name" value="Acetyltransf_1"/>
    <property type="match status" value="1"/>
</dbReference>
<dbReference type="PROSITE" id="PS51186">
    <property type="entry name" value="GNAT"/>
    <property type="match status" value="1"/>
</dbReference>
<evidence type="ECO:0000259" key="1">
    <source>
        <dbReference type="PROSITE" id="PS51186"/>
    </source>
</evidence>
<comment type="caution">
    <text evidence="2">The sequence shown here is derived from an EMBL/GenBank/DDBJ whole genome shotgun (WGS) entry which is preliminary data.</text>
</comment>
<protein>
    <recommendedName>
        <fullName evidence="1">N-acetyltransferase domain-containing protein</fullName>
    </recommendedName>
</protein>
<dbReference type="PANTHER" id="PTHR42791">
    <property type="entry name" value="GNAT FAMILY ACETYLTRANSFERASE"/>
    <property type="match status" value="1"/>
</dbReference>
<dbReference type="InterPro" id="IPR052523">
    <property type="entry name" value="Trichothecene_AcTrans"/>
</dbReference>
<gene>
    <name evidence="2" type="ORF">Daus18300_009509</name>
</gene>
<evidence type="ECO:0000313" key="3">
    <source>
        <dbReference type="Proteomes" id="UP001583177"/>
    </source>
</evidence>
<dbReference type="PANTHER" id="PTHR42791:SF1">
    <property type="entry name" value="N-ACETYLTRANSFERASE DOMAIN-CONTAINING PROTEIN"/>
    <property type="match status" value="1"/>
</dbReference>
<dbReference type="CDD" id="cd04301">
    <property type="entry name" value="NAT_SF"/>
    <property type="match status" value="1"/>
</dbReference>
<name>A0ABR3WE49_9PEZI</name>
<dbReference type="Gene3D" id="3.40.630.30">
    <property type="match status" value="1"/>
</dbReference>
<reference evidence="2 3" key="1">
    <citation type="journal article" date="2024" name="IMA Fungus">
        <title>IMA Genome - F19 : A genome assembly and annotation guide to empower mycologists, including annotated draft genome sequences of Ceratocystis pirilliformis, Diaporthe australafricana, Fusarium ophioides, Paecilomyces lecythidis, and Sporothrix stenoceras.</title>
        <authorList>
            <person name="Aylward J."/>
            <person name="Wilson A.M."/>
            <person name="Visagie C.M."/>
            <person name="Spraker J."/>
            <person name="Barnes I."/>
            <person name="Buitendag C."/>
            <person name="Ceriani C."/>
            <person name="Del Mar Angel L."/>
            <person name="du Plessis D."/>
            <person name="Fuchs T."/>
            <person name="Gasser K."/>
            <person name="Kramer D."/>
            <person name="Li W."/>
            <person name="Munsamy K."/>
            <person name="Piso A."/>
            <person name="Price J.L."/>
            <person name="Sonnekus B."/>
            <person name="Thomas C."/>
            <person name="van der Nest A."/>
            <person name="van Dijk A."/>
            <person name="van Heerden A."/>
            <person name="van Vuuren N."/>
            <person name="Yilmaz N."/>
            <person name="Duong T.A."/>
            <person name="van der Merwe N.A."/>
            <person name="Wingfield M.J."/>
            <person name="Wingfield B.D."/>
        </authorList>
    </citation>
    <scope>NUCLEOTIDE SEQUENCE [LARGE SCALE GENOMIC DNA]</scope>
    <source>
        <strain evidence="2 3">CMW 18300</strain>
    </source>
</reference>
<dbReference type="SUPFAM" id="SSF55729">
    <property type="entry name" value="Acyl-CoA N-acyltransferases (Nat)"/>
    <property type="match status" value="1"/>
</dbReference>
<evidence type="ECO:0000313" key="2">
    <source>
        <dbReference type="EMBL" id="KAL1859644.1"/>
    </source>
</evidence>
<sequence length="254" mass="28001">MAVPKSPSFSLKPIVEEDIPALTEMSGFTFDNDRHTQLKAAHPTKPYDHAGGTPESIRHWLSLPQKCEATKAVDNETGQIVGSVCWAFRGFPRDPSAANIVAASPPQPTKVPANSVGADFVKTESADLDALEQLRELTDDHFAKFMRRIMPEGTRCMFIGGINVHPDHQGKGIGRALVRQGTDRADAEGVFCWVHSSEAGAGFFPRCGFEVDETLEIDLDEWAGRMEPSLKPPAGDERWGTYTFRYFVRQPQAS</sequence>
<dbReference type="Proteomes" id="UP001583177">
    <property type="component" value="Unassembled WGS sequence"/>
</dbReference>
<feature type="domain" description="N-acetyltransferase" evidence="1">
    <location>
        <begin position="148"/>
        <end position="231"/>
    </location>
</feature>
<dbReference type="EMBL" id="JAWRVE010000097">
    <property type="protein sequence ID" value="KAL1859644.1"/>
    <property type="molecule type" value="Genomic_DNA"/>
</dbReference>
<accession>A0ABR3WE49</accession>
<proteinExistence type="predicted"/>
<dbReference type="InterPro" id="IPR016181">
    <property type="entry name" value="Acyl_CoA_acyltransferase"/>
</dbReference>
<organism evidence="2 3">
    <name type="scientific">Diaporthe australafricana</name>
    <dbReference type="NCBI Taxonomy" id="127596"/>
    <lineage>
        <taxon>Eukaryota</taxon>
        <taxon>Fungi</taxon>
        <taxon>Dikarya</taxon>
        <taxon>Ascomycota</taxon>
        <taxon>Pezizomycotina</taxon>
        <taxon>Sordariomycetes</taxon>
        <taxon>Sordariomycetidae</taxon>
        <taxon>Diaporthales</taxon>
        <taxon>Diaporthaceae</taxon>
        <taxon>Diaporthe</taxon>
    </lineage>
</organism>